<proteinExistence type="predicted"/>
<dbReference type="EMBL" id="HBIH01005029">
    <property type="protein sequence ID" value="CAE0321553.1"/>
    <property type="molecule type" value="Transcribed_RNA"/>
</dbReference>
<gene>
    <name evidence="1" type="ORF">SINC0208_LOCUS2134</name>
</gene>
<sequence length="115" mass="12611">MYGQSQPPKVDLSAIRKAKVPIALWAGTEDELSDIDDVRWAISEIEGDDPSESPIVSKNEIEAGQASFLVGEDMSYLEDLVAMVKAHNPVPEWISEEEPVVDLEGVVDKYNPVGN</sequence>
<accession>A0A7S3MWF5</accession>
<evidence type="ECO:0000313" key="1">
    <source>
        <dbReference type="EMBL" id="CAE0321553.1"/>
    </source>
</evidence>
<dbReference type="InterPro" id="IPR029058">
    <property type="entry name" value="AB_hydrolase_fold"/>
</dbReference>
<dbReference type="AlphaFoldDB" id="A0A7S3MWF5"/>
<protein>
    <submittedName>
        <fullName evidence="1">Uncharacterized protein</fullName>
    </submittedName>
</protein>
<dbReference type="Gene3D" id="3.40.50.1820">
    <property type="entry name" value="alpha/beta hydrolase"/>
    <property type="match status" value="1"/>
</dbReference>
<name>A0A7S3MWF5_9SPIT</name>
<reference evidence="1" key="1">
    <citation type="submission" date="2021-01" db="EMBL/GenBank/DDBJ databases">
        <authorList>
            <person name="Corre E."/>
            <person name="Pelletier E."/>
            <person name="Niang G."/>
            <person name="Scheremetjew M."/>
            <person name="Finn R."/>
            <person name="Kale V."/>
            <person name="Holt S."/>
            <person name="Cochrane G."/>
            <person name="Meng A."/>
            <person name="Brown T."/>
            <person name="Cohen L."/>
        </authorList>
    </citation>
    <scope>NUCLEOTIDE SEQUENCE</scope>
    <source>
        <strain evidence="1">S3</strain>
    </source>
</reference>
<organism evidence="1">
    <name type="scientific">Strombidium inclinatum</name>
    <dbReference type="NCBI Taxonomy" id="197538"/>
    <lineage>
        <taxon>Eukaryota</taxon>
        <taxon>Sar</taxon>
        <taxon>Alveolata</taxon>
        <taxon>Ciliophora</taxon>
        <taxon>Intramacronucleata</taxon>
        <taxon>Spirotrichea</taxon>
        <taxon>Oligotrichia</taxon>
        <taxon>Strombidiidae</taxon>
        <taxon>Strombidium</taxon>
    </lineage>
</organism>